<dbReference type="InterPro" id="IPR023353">
    <property type="entry name" value="LemA-like_dom_sf"/>
</dbReference>
<keyword evidence="5 6" id="KW-0472">Membrane</keyword>
<dbReference type="PATRIC" id="fig|1127696.3.peg.552"/>
<dbReference type="InterPro" id="IPR007156">
    <property type="entry name" value="MamQ_LemA"/>
</dbReference>
<comment type="similarity">
    <text evidence="2">Belongs to the LemA family.</text>
</comment>
<dbReference type="PANTHER" id="PTHR34478:SF2">
    <property type="entry name" value="MEMBRANE PROTEIN"/>
    <property type="match status" value="1"/>
</dbReference>
<dbReference type="Proteomes" id="UP000010408">
    <property type="component" value="Unassembled WGS sequence"/>
</dbReference>
<comment type="subcellular location">
    <subcellularLocation>
        <location evidence="1">Membrane</location>
        <topology evidence="1">Single-pass membrane protein</topology>
    </subcellularLocation>
</comment>
<reference evidence="7 8" key="1">
    <citation type="submission" date="2012-05" db="EMBL/GenBank/DDBJ databases">
        <authorList>
            <person name="Weinstock G."/>
            <person name="Sodergren E."/>
            <person name="Lobos E.A."/>
            <person name="Fulton L."/>
            <person name="Fulton R."/>
            <person name="Courtney L."/>
            <person name="Fronick C."/>
            <person name="O'Laughlin M."/>
            <person name="Godfrey J."/>
            <person name="Wilson R.M."/>
            <person name="Miner T."/>
            <person name="Farmer C."/>
            <person name="Delehaunty K."/>
            <person name="Cordes M."/>
            <person name="Minx P."/>
            <person name="Tomlinson C."/>
            <person name="Chen J."/>
            <person name="Wollam A."/>
            <person name="Pepin K.H."/>
            <person name="Bhonagiri V."/>
            <person name="Zhang X."/>
            <person name="Suruliraj S."/>
            <person name="Warren W."/>
            <person name="Mitreva M."/>
            <person name="Mardis E.R."/>
            <person name="Wilson R.K."/>
        </authorList>
    </citation>
    <scope>NUCLEOTIDE SEQUENCE [LARGE SCALE GENOMIC DNA]</scope>
    <source>
        <strain evidence="7 8">F0037</strain>
    </source>
</reference>
<evidence type="ECO:0000256" key="1">
    <source>
        <dbReference type="ARBA" id="ARBA00004167"/>
    </source>
</evidence>
<feature type="transmembrane region" description="Helical" evidence="6">
    <location>
        <begin position="46"/>
        <end position="64"/>
    </location>
</feature>
<evidence type="ECO:0000256" key="5">
    <source>
        <dbReference type="ARBA" id="ARBA00023136"/>
    </source>
</evidence>
<organism evidence="7 8">
    <name type="scientific">Porphyromonas catoniae F0037</name>
    <dbReference type="NCBI Taxonomy" id="1127696"/>
    <lineage>
        <taxon>Bacteria</taxon>
        <taxon>Pseudomonadati</taxon>
        <taxon>Bacteroidota</taxon>
        <taxon>Bacteroidia</taxon>
        <taxon>Bacteroidales</taxon>
        <taxon>Porphyromonadaceae</taxon>
        <taxon>Porphyromonas</taxon>
    </lineage>
</organism>
<dbReference type="EMBL" id="AMEQ01000018">
    <property type="protein sequence ID" value="EKY02234.1"/>
    <property type="molecule type" value="Genomic_DNA"/>
</dbReference>
<sequence length="236" mass="26720">MNKKERNDDFLCTKLTLNLRTLAKAFNALVRLFNYTKETKMKFPKWVIPVAIIAILLLWGISQYNGLVGIQEQVNTQWSQVENQYQRRTDLIPNLVNVVKGYASHEKETLEGVIQARSKATSTTINASDMDEAALQRFQQSQDALSSALSRLMVVVEKYPELKANEQFQSLMVQLEGTENRIATARKDFNDAAKDYNTKIRKFPASLVASITGFRTRPYFTAQAGSDVAPVVDFTK</sequence>
<keyword evidence="4 6" id="KW-1133">Transmembrane helix</keyword>
<dbReference type="AlphaFoldDB" id="L1NFG1"/>
<evidence type="ECO:0000256" key="3">
    <source>
        <dbReference type="ARBA" id="ARBA00022692"/>
    </source>
</evidence>
<evidence type="ECO:0000313" key="7">
    <source>
        <dbReference type="EMBL" id="EKY02234.1"/>
    </source>
</evidence>
<dbReference type="Gene3D" id="1.20.1440.20">
    <property type="entry name" value="LemA-like domain"/>
    <property type="match status" value="1"/>
</dbReference>
<comment type="caution">
    <text evidence="7">The sequence shown here is derived from an EMBL/GenBank/DDBJ whole genome shotgun (WGS) entry which is preliminary data.</text>
</comment>
<gene>
    <name evidence="7" type="ORF">HMPREF9134_00623</name>
</gene>
<dbReference type="PANTHER" id="PTHR34478">
    <property type="entry name" value="PROTEIN LEMA"/>
    <property type="match status" value="1"/>
</dbReference>
<dbReference type="eggNOG" id="COG1704">
    <property type="taxonomic scope" value="Bacteria"/>
</dbReference>
<proteinExistence type="inferred from homology"/>
<keyword evidence="3 6" id="KW-0812">Transmembrane</keyword>
<evidence type="ECO:0000256" key="4">
    <source>
        <dbReference type="ARBA" id="ARBA00022989"/>
    </source>
</evidence>
<dbReference type="Pfam" id="PF04011">
    <property type="entry name" value="LemA"/>
    <property type="match status" value="1"/>
</dbReference>
<dbReference type="SUPFAM" id="SSF140478">
    <property type="entry name" value="LemA-like"/>
    <property type="match status" value="1"/>
</dbReference>
<evidence type="ECO:0000256" key="6">
    <source>
        <dbReference type="SAM" id="Phobius"/>
    </source>
</evidence>
<name>L1NFG1_9PORP</name>
<evidence type="ECO:0000256" key="2">
    <source>
        <dbReference type="ARBA" id="ARBA00008854"/>
    </source>
</evidence>
<dbReference type="GO" id="GO:0016020">
    <property type="term" value="C:membrane"/>
    <property type="evidence" value="ECO:0007669"/>
    <property type="project" value="UniProtKB-SubCell"/>
</dbReference>
<dbReference type="HOGENOM" id="CLU_056714_0_1_10"/>
<dbReference type="STRING" id="1127696.HMPREF9134_00623"/>
<protein>
    <submittedName>
        <fullName evidence="7">LemA family protein</fullName>
    </submittedName>
</protein>
<accession>L1NFG1</accession>
<evidence type="ECO:0000313" key="8">
    <source>
        <dbReference type="Proteomes" id="UP000010408"/>
    </source>
</evidence>